<dbReference type="EMBL" id="KV427609">
    <property type="protein sequence ID" value="KZT10214.1"/>
    <property type="molecule type" value="Genomic_DNA"/>
</dbReference>
<dbReference type="Gene3D" id="3.40.50.720">
    <property type="entry name" value="NAD(P)-binding Rossmann-like Domain"/>
    <property type="match status" value="1"/>
</dbReference>
<dbReference type="PANTHER" id="PTHR42760:SF121">
    <property type="entry name" value="3-OXOACYL-(ACYL-CARRIER-PROTEIN) REDUCTASE"/>
    <property type="match status" value="1"/>
</dbReference>
<sequence length="221" mass="23211">MVSVGRIALITGASQGIGRAIALRLAEDGLDVAVNDISSKHSQLEAVVAEIKAKGRNAIAVSADVSKDEEVKAMVAQTAERLGGLDMVANAGISLVKPLVETSAEEWDRVMAINARSVFLAYKHAAKQMISQGRGGRIIGAVELAAYTASKFAVHGLTQTGELAKYNIIVNAYAPGFIKTPMNMPDAGPEVVASLVSYLAKPESYFITGQTISMNGGICFD</sequence>
<dbReference type="RefSeq" id="XP_040767954.1">
    <property type="nucleotide sequence ID" value="XM_040903851.1"/>
</dbReference>
<dbReference type="Proteomes" id="UP000076871">
    <property type="component" value="Unassembled WGS sequence"/>
</dbReference>
<dbReference type="InterPro" id="IPR002347">
    <property type="entry name" value="SDR_fam"/>
</dbReference>
<dbReference type="OrthoDB" id="498125at2759"/>
<dbReference type="SUPFAM" id="SSF51735">
    <property type="entry name" value="NAD(P)-binding Rossmann-fold domains"/>
    <property type="match status" value="1"/>
</dbReference>
<name>A0A165GDY9_9APHY</name>
<dbReference type="GeneID" id="63820881"/>
<dbReference type="GO" id="GO:0016616">
    <property type="term" value="F:oxidoreductase activity, acting on the CH-OH group of donors, NAD or NADP as acceptor"/>
    <property type="evidence" value="ECO:0007669"/>
    <property type="project" value="TreeGrafter"/>
</dbReference>
<dbReference type="PANTHER" id="PTHR42760">
    <property type="entry name" value="SHORT-CHAIN DEHYDROGENASES/REDUCTASES FAMILY MEMBER"/>
    <property type="match status" value="1"/>
</dbReference>
<proteinExistence type="inferred from homology"/>
<dbReference type="STRING" id="1314785.A0A165GDY9"/>
<comment type="similarity">
    <text evidence="1">Belongs to the short-chain dehydrogenases/reductases (SDR) family.</text>
</comment>
<dbReference type="AlphaFoldDB" id="A0A165GDY9"/>
<evidence type="ECO:0000256" key="1">
    <source>
        <dbReference type="ARBA" id="ARBA00006484"/>
    </source>
</evidence>
<dbReference type="GO" id="GO:0006633">
    <property type="term" value="P:fatty acid biosynthetic process"/>
    <property type="evidence" value="ECO:0007669"/>
    <property type="project" value="TreeGrafter"/>
</dbReference>
<dbReference type="PRINTS" id="PR00081">
    <property type="entry name" value="GDHRDH"/>
</dbReference>
<evidence type="ECO:0000313" key="2">
    <source>
        <dbReference type="EMBL" id="KZT10214.1"/>
    </source>
</evidence>
<protein>
    <submittedName>
        <fullName evidence="2">NAD(P)-binding protein</fullName>
    </submittedName>
</protein>
<reference evidence="2 3" key="1">
    <citation type="journal article" date="2016" name="Mol. Biol. Evol.">
        <title>Comparative Genomics of Early-Diverging Mushroom-Forming Fungi Provides Insights into the Origins of Lignocellulose Decay Capabilities.</title>
        <authorList>
            <person name="Nagy L.G."/>
            <person name="Riley R."/>
            <person name="Tritt A."/>
            <person name="Adam C."/>
            <person name="Daum C."/>
            <person name="Floudas D."/>
            <person name="Sun H."/>
            <person name="Yadav J.S."/>
            <person name="Pangilinan J."/>
            <person name="Larsson K.H."/>
            <person name="Matsuura K."/>
            <person name="Barry K."/>
            <person name="Labutti K."/>
            <person name="Kuo R."/>
            <person name="Ohm R.A."/>
            <person name="Bhattacharya S.S."/>
            <person name="Shirouzu T."/>
            <person name="Yoshinaga Y."/>
            <person name="Martin F.M."/>
            <person name="Grigoriev I.V."/>
            <person name="Hibbett D.S."/>
        </authorList>
    </citation>
    <scope>NUCLEOTIDE SEQUENCE [LARGE SCALE GENOMIC DNA]</scope>
    <source>
        <strain evidence="2 3">93-53</strain>
    </source>
</reference>
<dbReference type="FunCoup" id="A0A165GDY9">
    <property type="interactions" value="22"/>
</dbReference>
<dbReference type="InterPro" id="IPR036291">
    <property type="entry name" value="NAD(P)-bd_dom_sf"/>
</dbReference>
<keyword evidence="3" id="KW-1185">Reference proteome</keyword>
<accession>A0A165GDY9</accession>
<organism evidence="2 3">
    <name type="scientific">Laetiporus sulphureus 93-53</name>
    <dbReference type="NCBI Taxonomy" id="1314785"/>
    <lineage>
        <taxon>Eukaryota</taxon>
        <taxon>Fungi</taxon>
        <taxon>Dikarya</taxon>
        <taxon>Basidiomycota</taxon>
        <taxon>Agaricomycotina</taxon>
        <taxon>Agaricomycetes</taxon>
        <taxon>Polyporales</taxon>
        <taxon>Laetiporus</taxon>
    </lineage>
</organism>
<evidence type="ECO:0000313" key="3">
    <source>
        <dbReference type="Proteomes" id="UP000076871"/>
    </source>
</evidence>
<dbReference type="FunFam" id="3.40.50.720:FF:000084">
    <property type="entry name" value="Short-chain dehydrogenase reductase"/>
    <property type="match status" value="1"/>
</dbReference>
<gene>
    <name evidence="2" type="ORF">LAESUDRAFT_644379</name>
</gene>
<dbReference type="Pfam" id="PF00106">
    <property type="entry name" value="adh_short"/>
    <property type="match status" value="1"/>
</dbReference>
<dbReference type="GO" id="GO:0048038">
    <property type="term" value="F:quinone binding"/>
    <property type="evidence" value="ECO:0007669"/>
    <property type="project" value="TreeGrafter"/>
</dbReference>
<dbReference type="InParanoid" id="A0A165GDY9"/>